<evidence type="ECO:0000313" key="2">
    <source>
        <dbReference type="Proteomes" id="UP000231292"/>
    </source>
</evidence>
<evidence type="ECO:0008006" key="3">
    <source>
        <dbReference type="Google" id="ProtNLM"/>
    </source>
</evidence>
<accession>A0A2G9YIA5</accession>
<dbReference type="Proteomes" id="UP000231292">
    <property type="component" value="Unassembled WGS sequence"/>
</dbReference>
<dbReference type="AlphaFoldDB" id="A0A2G9YIA5"/>
<protein>
    <recommendedName>
        <fullName evidence="3">CHAT domain-containing protein</fullName>
    </recommendedName>
</protein>
<name>A0A2G9YIA5_9BACT</name>
<evidence type="ECO:0000313" key="1">
    <source>
        <dbReference type="EMBL" id="PIP18892.1"/>
    </source>
</evidence>
<organism evidence="1 2">
    <name type="scientific">Candidatus Sherwoodlollariibacterium unditelluris</name>
    <dbReference type="NCBI Taxonomy" id="1974757"/>
    <lineage>
        <taxon>Bacteria</taxon>
        <taxon>Pseudomonadati</taxon>
        <taxon>Candidatus Omnitrophota</taxon>
        <taxon>Candidatus Sherwoodlollariibacterium</taxon>
    </lineage>
</organism>
<comment type="caution">
    <text evidence="1">The sequence shown here is derived from an EMBL/GenBank/DDBJ whole genome shotgun (WGS) entry which is preliminary data.</text>
</comment>
<gene>
    <name evidence="1" type="ORF">COX41_05800</name>
</gene>
<proteinExistence type="predicted"/>
<dbReference type="EMBL" id="PCRK01000151">
    <property type="protein sequence ID" value="PIP18892.1"/>
    <property type="molecule type" value="Genomic_DNA"/>
</dbReference>
<sequence>MGRTLLITRPEHDLGTIYLSKWSKKIIDLAKDKGIEVIDLHREKASRGRVIGTLVKTSAKLVILNGHGSDNSVYGHNNEVILKEGDTRAVKDKIIYARSCRSAKSLGKNSIAQGALAYLGYKEDFIMYTDETNLGKPLEDKTAELFLEPSNYIPVSLVKGHTAGDANNRSKAKFRKNIERLVIEGSSSDNYNAISFLLWDMNNQVCLGNENAIFA</sequence>
<reference evidence="1 2" key="1">
    <citation type="submission" date="2017-09" db="EMBL/GenBank/DDBJ databases">
        <title>Depth-based differentiation of microbial function through sediment-hosted aquifers and enrichment of novel symbionts in the deep terrestrial subsurface.</title>
        <authorList>
            <person name="Probst A.J."/>
            <person name="Ladd B."/>
            <person name="Jarett J.K."/>
            <person name="Geller-Mcgrath D.E."/>
            <person name="Sieber C.M."/>
            <person name="Emerson J.B."/>
            <person name="Anantharaman K."/>
            <person name="Thomas B.C."/>
            <person name="Malmstrom R."/>
            <person name="Stieglmeier M."/>
            <person name="Klingl A."/>
            <person name="Woyke T."/>
            <person name="Ryan C.M."/>
            <person name="Banfield J.F."/>
        </authorList>
    </citation>
    <scope>NUCLEOTIDE SEQUENCE [LARGE SCALE GENOMIC DNA]</scope>
    <source>
        <strain evidence="1">CG23_combo_of_CG06-09_8_20_14_all_41_10</strain>
    </source>
</reference>